<dbReference type="Proteomes" id="UP001205105">
    <property type="component" value="Unassembled WGS sequence"/>
</dbReference>
<evidence type="ECO:0000313" key="1">
    <source>
        <dbReference type="EMBL" id="KAI7836540.1"/>
    </source>
</evidence>
<protein>
    <submittedName>
        <fullName evidence="1">Uncharacterized protein</fullName>
    </submittedName>
</protein>
<dbReference type="EMBL" id="JADXDR010000183">
    <property type="protein sequence ID" value="KAI7836540.1"/>
    <property type="molecule type" value="Genomic_DNA"/>
</dbReference>
<organism evidence="1 2">
    <name type="scientific">Chlorella ohadii</name>
    <dbReference type="NCBI Taxonomy" id="2649997"/>
    <lineage>
        <taxon>Eukaryota</taxon>
        <taxon>Viridiplantae</taxon>
        <taxon>Chlorophyta</taxon>
        <taxon>core chlorophytes</taxon>
        <taxon>Trebouxiophyceae</taxon>
        <taxon>Chlorellales</taxon>
        <taxon>Chlorellaceae</taxon>
        <taxon>Chlorella clade</taxon>
        <taxon>Chlorella</taxon>
    </lineage>
</organism>
<accession>A0AAD5H1C5</accession>
<name>A0AAD5H1C5_9CHLO</name>
<dbReference type="AlphaFoldDB" id="A0AAD5H1C5"/>
<evidence type="ECO:0000313" key="2">
    <source>
        <dbReference type="Proteomes" id="UP001205105"/>
    </source>
</evidence>
<sequence>MDKFAAQIEATAAELLMAGMTRPAAFDLLKQTPSTQQNVASLQPQALAPKLASVRAFLRGVKRRRASCLNVMCTVAAQAALAQRSDVAVAASCAALAVLITAAAGSPISAEDKATVLEIISPDALADLFCEADGAELQAVLSALHSSMGERGVEGEQLTELTRLHCKHWAAPSTADAQASLQALERAGLSPHLAAMLWLRFGPEATEPAYLETLHQLAEAGVPAQQLELFGAIVAAPESSTSPMHFAGSMTALHALLGGDWRAAANAAAERPRLLQLASQPWTAERIAHDQEQIDFKLRNRWLLDLSWADLELLEDAKRIVAEKQLQNERWAGVLLAACQQLAQTGLEPGTRLAIVEEALKLGKSRWDALEPSLTMLHTLLGSWQAVAEAGVADFRLLDLPSTAAARRIVAGLSTAGLEQNQLLELVKALPYTQEDAFVAFAEQQHGGDWRAAALAWLQASSASLDRLWRTLQPLQQLGLEVANEHGRERMLQFVDRRAEMGMWYITVPHGTPAAERRAAVEAALEAEGFRAVGGRAAEVVSQLAEDTIYGFRVDMRDGELDVLFY</sequence>
<reference evidence="1" key="1">
    <citation type="submission" date="2020-11" db="EMBL/GenBank/DDBJ databases">
        <title>Chlorella ohadii genome sequencing and assembly.</title>
        <authorList>
            <person name="Murik O."/>
            <person name="Treves H."/>
            <person name="Kedem I."/>
            <person name="Shotland Y."/>
            <person name="Kaplan A."/>
        </authorList>
    </citation>
    <scope>NUCLEOTIDE SEQUENCE</scope>
    <source>
        <strain evidence="1">1</strain>
    </source>
</reference>
<comment type="caution">
    <text evidence="1">The sequence shown here is derived from an EMBL/GenBank/DDBJ whole genome shotgun (WGS) entry which is preliminary data.</text>
</comment>
<keyword evidence="2" id="KW-1185">Reference proteome</keyword>
<gene>
    <name evidence="1" type="ORF">COHA_009605</name>
</gene>
<proteinExistence type="predicted"/>